<evidence type="ECO:0008006" key="3">
    <source>
        <dbReference type="Google" id="ProtNLM"/>
    </source>
</evidence>
<name>A0A850SXM5_9BACT</name>
<protein>
    <recommendedName>
        <fullName evidence="3">Tubulin like</fullName>
    </recommendedName>
</protein>
<dbReference type="Pfam" id="PF13809">
    <property type="entry name" value="Tubulin_2"/>
    <property type="match status" value="1"/>
</dbReference>
<reference evidence="1 2" key="1">
    <citation type="submission" date="2020-06" db="EMBL/GenBank/DDBJ databases">
        <title>High-quality draft genome of sulfate reducer Desulfobacter latus type strain AcrS2 isolated from marine sediment.</title>
        <authorList>
            <person name="Hoppe M."/>
            <person name="Larsen C.K."/>
            <person name="Marshall I.P.G."/>
            <person name="Schramm A."/>
            <person name="Marietou A.G."/>
        </authorList>
    </citation>
    <scope>NUCLEOTIDE SEQUENCE [LARGE SCALE GENOMIC DNA]</scope>
    <source>
        <strain evidence="1 2">AcRS2</strain>
    </source>
</reference>
<dbReference type="RefSeq" id="WP_178367364.1">
    <property type="nucleotide sequence ID" value="NZ_JACADJ010000050.1"/>
</dbReference>
<dbReference type="Proteomes" id="UP000553343">
    <property type="component" value="Unassembled WGS sequence"/>
</dbReference>
<evidence type="ECO:0000313" key="2">
    <source>
        <dbReference type="Proteomes" id="UP000553343"/>
    </source>
</evidence>
<evidence type="ECO:0000313" key="1">
    <source>
        <dbReference type="EMBL" id="NWH05909.1"/>
    </source>
</evidence>
<proteinExistence type="predicted"/>
<comment type="caution">
    <text evidence="1">The sequence shown here is derived from an EMBL/GenBank/DDBJ whole genome shotgun (WGS) entry which is preliminary data.</text>
</comment>
<accession>A0A850SXM5</accession>
<dbReference type="SUPFAM" id="SSF52490">
    <property type="entry name" value="Tubulin nucleotide-binding domain-like"/>
    <property type="match status" value="1"/>
</dbReference>
<dbReference type="InterPro" id="IPR036525">
    <property type="entry name" value="Tubulin/FtsZ_GTPase_sf"/>
</dbReference>
<sequence length="1020" mass="116628">MFNPTIILGIGTFGGNVVSHLRTLVYEELGVPGLPIFRFVHISSHEDDEIRPIPSNQESNQLWQSLQIIKATIPTKDISTLEYRMDPDNTLHKVDPGWHEWFDKDILRLPAAAYEAGAGNIRMMGRACLWNKWRKIKPQLRNMMLQINQNEAEAQTNDVLRNYYINKGMDKLAQQNTYVNRGEPRVYIIGSLCGGTGSGMLIDLAHFFKSYPQFAPLNFGIFAVPDMATVNKRGNERLAANCLSALIEIDFFMHNGTRYSAQLPGDDAATVCADIPFNYIQLISPSSRGEGVRPSFTVGNSADPNPETILELSHLCSTSMFFELLGGAQGIKAGIHADYNVRYPDWRKRNPVDPGYLKMFAGFGSATAHYPKYRIAGAAAAKIILTKLIDWSGKTITIDPVTKEETINPKNFDQRKLKRIAEVWLTNAYKQSRSILRTGSKGTGSLRNEWEKEYTNLFLPASTPVSWSAEELRRKLTAQPTKDPFSARFGRNSAYAELLTDRLPQFSDSIYHAIKKIFHAALKGILQARSLTDLPDLAQLEFVLSVMINSVIPKWIDRLPADAVDYVTINQVEPILQEFGEVENSLAIKASMTKDYVRDFYREKAILKYRHALAAAHERLEDVLFREVLMTLKDKFQQDLKGSLSQVANKVEKCISRLEEQFKENSTVHEWKNVLYIFKNAKGGIKKDIQESIQLFSDADWIRVFDAFPDASGSIFDRLMDKKEDYMPFINDLSEKVAQKIMVSMDLEGFEIINELITQNYGNDLTRLAESSDVLTETKSDFNDIFHNDHPHLICGGSNSNLNNLKAHLSRSGNEDFSGVPKTDTEMQHMLNFYQELGGIAIDELKAYPTMKAKYDDAFMSDDFTQRILHTHKDPSSVNIEKYHRFEELKKASGPGKPPLMDIAMEFIQDLMFEYHPPGKMVFEWKEPDSAFEESIQFNPDDPDVFLWGLVEYEHGYREFKDKIRRCLLGLNDQEMMERLGKLRNRTKDEHPNNNKRIKDVMDKYNKAFINKEYLPWWKE</sequence>
<dbReference type="Gene3D" id="3.40.50.1440">
    <property type="entry name" value="Tubulin/FtsZ, GTPase domain"/>
    <property type="match status" value="1"/>
</dbReference>
<organism evidence="1 2">
    <name type="scientific">Desulfobacter latus</name>
    <dbReference type="NCBI Taxonomy" id="2292"/>
    <lineage>
        <taxon>Bacteria</taxon>
        <taxon>Pseudomonadati</taxon>
        <taxon>Thermodesulfobacteriota</taxon>
        <taxon>Desulfobacteria</taxon>
        <taxon>Desulfobacterales</taxon>
        <taxon>Desulfobacteraceae</taxon>
        <taxon>Desulfobacter</taxon>
    </lineage>
</organism>
<dbReference type="EMBL" id="JACADJ010000050">
    <property type="protein sequence ID" value="NWH05909.1"/>
    <property type="molecule type" value="Genomic_DNA"/>
</dbReference>
<dbReference type="AlphaFoldDB" id="A0A850SXM5"/>
<dbReference type="InterPro" id="IPR025904">
    <property type="entry name" value="Tubulin-like"/>
</dbReference>
<gene>
    <name evidence="1" type="ORF">HXW94_13090</name>
</gene>
<keyword evidence="2" id="KW-1185">Reference proteome</keyword>